<evidence type="ECO:0000256" key="2">
    <source>
        <dbReference type="ARBA" id="ARBA00022553"/>
    </source>
</evidence>
<dbReference type="Gene3D" id="3.30.70.250">
    <property type="entry name" value="Malonyl-CoA ACP transacylase, ACP-binding"/>
    <property type="match status" value="1"/>
</dbReference>
<comment type="caution">
    <text evidence="5">Lacks conserved residue(s) required for the propagation of feature annotation.</text>
</comment>
<dbReference type="Proteomes" id="UP001154252">
    <property type="component" value="Unassembled WGS sequence"/>
</dbReference>
<dbReference type="InterPro" id="IPR049551">
    <property type="entry name" value="PKS_DH_C"/>
</dbReference>
<protein>
    <submittedName>
        <fullName evidence="10">Uncharacterized protein</fullName>
    </submittedName>
</protein>
<dbReference type="SUPFAM" id="SSF55048">
    <property type="entry name" value="Probable ACP-binding domain of malonyl-CoA ACP transacylase"/>
    <property type="match status" value="1"/>
</dbReference>
<evidence type="ECO:0000259" key="8">
    <source>
        <dbReference type="PROSITE" id="PS52004"/>
    </source>
</evidence>
<dbReference type="GO" id="GO:0030639">
    <property type="term" value="P:polyketide biosynthetic process"/>
    <property type="evidence" value="ECO:0007669"/>
    <property type="project" value="UniProtKB-ARBA"/>
</dbReference>
<dbReference type="InterPro" id="IPR032088">
    <property type="entry name" value="SAT"/>
</dbReference>
<dbReference type="InterPro" id="IPR020841">
    <property type="entry name" value="PKS_Beta-ketoAc_synthase_dom"/>
</dbReference>
<reference evidence="10" key="1">
    <citation type="submission" date="2021-07" db="EMBL/GenBank/DDBJ databases">
        <authorList>
            <person name="Branca A.L. A."/>
        </authorList>
    </citation>
    <scope>NUCLEOTIDE SEQUENCE</scope>
</reference>
<keyword evidence="3" id="KW-0489">Methyltransferase</keyword>
<dbReference type="PANTHER" id="PTHR43775">
    <property type="entry name" value="FATTY ACID SYNTHASE"/>
    <property type="match status" value="1"/>
</dbReference>
<dbReference type="InterPro" id="IPR042104">
    <property type="entry name" value="PKS_dehydratase_sf"/>
</dbReference>
<dbReference type="InterPro" id="IPR049900">
    <property type="entry name" value="PKS_mFAS_DH"/>
</dbReference>
<dbReference type="Gene3D" id="3.40.47.10">
    <property type="match status" value="1"/>
</dbReference>
<dbReference type="Pfam" id="PF16073">
    <property type="entry name" value="SAT"/>
    <property type="match status" value="1"/>
</dbReference>
<dbReference type="GO" id="GO:0017000">
    <property type="term" value="P:antibiotic biosynthetic process"/>
    <property type="evidence" value="ECO:0007669"/>
    <property type="project" value="UniProtKB-ARBA"/>
</dbReference>
<keyword evidence="2" id="KW-0597">Phosphoprotein</keyword>
<feature type="compositionally biased region" description="Low complexity" evidence="6">
    <location>
        <begin position="1735"/>
        <end position="1754"/>
    </location>
</feature>
<dbReference type="SUPFAM" id="SSF52151">
    <property type="entry name" value="FabD/lysophospholipase-like"/>
    <property type="match status" value="1"/>
</dbReference>
<dbReference type="SMART" id="SM00827">
    <property type="entry name" value="PKS_AT"/>
    <property type="match status" value="1"/>
</dbReference>
<dbReference type="PROSITE" id="PS52019">
    <property type="entry name" value="PKS_MFAS_DH"/>
    <property type="match status" value="1"/>
</dbReference>
<feature type="domain" description="Carrier" evidence="7">
    <location>
        <begin position="1645"/>
        <end position="1722"/>
    </location>
</feature>
<dbReference type="SUPFAM" id="SSF53474">
    <property type="entry name" value="alpha/beta-Hydrolases"/>
    <property type="match status" value="1"/>
</dbReference>
<evidence type="ECO:0000259" key="7">
    <source>
        <dbReference type="PROSITE" id="PS50075"/>
    </source>
</evidence>
<dbReference type="PANTHER" id="PTHR43775:SF37">
    <property type="entry name" value="SI:DKEY-61P9.11"/>
    <property type="match status" value="1"/>
</dbReference>
<feature type="domain" description="Ketosynthase family 3 (KS3)" evidence="8">
    <location>
        <begin position="366"/>
        <end position="797"/>
    </location>
</feature>
<dbReference type="PROSITE" id="PS50075">
    <property type="entry name" value="CARRIER"/>
    <property type="match status" value="1"/>
</dbReference>
<evidence type="ECO:0000256" key="3">
    <source>
        <dbReference type="ARBA" id="ARBA00022603"/>
    </source>
</evidence>
<name>A0A9W4P0C2_9EURO</name>
<gene>
    <name evidence="10" type="ORF">PEGY_LOCUS1247</name>
</gene>
<dbReference type="SUPFAM" id="SSF53901">
    <property type="entry name" value="Thiolase-like"/>
    <property type="match status" value="1"/>
</dbReference>
<dbReference type="SMART" id="SM00825">
    <property type="entry name" value="PKS_KS"/>
    <property type="match status" value="1"/>
</dbReference>
<feature type="region of interest" description="C-terminal hotdog fold" evidence="5">
    <location>
        <begin position="1436"/>
        <end position="1584"/>
    </location>
</feature>
<evidence type="ECO:0000259" key="9">
    <source>
        <dbReference type="PROSITE" id="PS52019"/>
    </source>
</evidence>
<dbReference type="InterPro" id="IPR018201">
    <property type="entry name" value="Ketoacyl_synth_AS"/>
</dbReference>
<dbReference type="Pfam" id="PF00975">
    <property type="entry name" value="Thioesterase"/>
    <property type="match status" value="1"/>
</dbReference>
<dbReference type="GO" id="GO:0031177">
    <property type="term" value="F:phosphopantetheine binding"/>
    <property type="evidence" value="ECO:0007669"/>
    <property type="project" value="InterPro"/>
</dbReference>
<dbReference type="GO" id="GO:0006633">
    <property type="term" value="P:fatty acid biosynthetic process"/>
    <property type="evidence" value="ECO:0007669"/>
    <property type="project" value="InterPro"/>
</dbReference>
<dbReference type="Gene3D" id="3.40.50.1820">
    <property type="entry name" value="alpha/beta hydrolase"/>
    <property type="match status" value="1"/>
</dbReference>
<keyword evidence="4" id="KW-0808">Transferase</keyword>
<evidence type="ECO:0000256" key="1">
    <source>
        <dbReference type="ARBA" id="ARBA00022450"/>
    </source>
</evidence>
<dbReference type="GO" id="GO:0004315">
    <property type="term" value="F:3-oxoacyl-[acyl-carrier-protein] synthase activity"/>
    <property type="evidence" value="ECO:0007669"/>
    <property type="project" value="InterPro"/>
</dbReference>
<dbReference type="InterPro" id="IPR014043">
    <property type="entry name" value="Acyl_transferase_dom"/>
</dbReference>
<dbReference type="Pfam" id="PF00550">
    <property type="entry name" value="PP-binding"/>
    <property type="match status" value="1"/>
</dbReference>
<dbReference type="InterPro" id="IPR006162">
    <property type="entry name" value="Ppantetheine_attach_site"/>
</dbReference>
<dbReference type="GO" id="GO:0008168">
    <property type="term" value="F:methyltransferase activity"/>
    <property type="evidence" value="ECO:0007669"/>
    <property type="project" value="UniProtKB-KW"/>
</dbReference>
<dbReference type="EMBL" id="CAJVRC010000839">
    <property type="protein sequence ID" value="CAG8887934.1"/>
    <property type="molecule type" value="Genomic_DNA"/>
</dbReference>
<keyword evidence="11" id="KW-1185">Reference proteome</keyword>
<dbReference type="Gene3D" id="1.10.1200.10">
    <property type="entry name" value="ACP-like"/>
    <property type="match status" value="1"/>
</dbReference>
<dbReference type="SUPFAM" id="SSF47336">
    <property type="entry name" value="ACP-like"/>
    <property type="match status" value="1"/>
</dbReference>
<dbReference type="NCBIfam" id="TIGR04532">
    <property type="entry name" value="PT_fungal_PKS"/>
    <property type="match status" value="1"/>
</dbReference>
<dbReference type="PROSITE" id="PS52004">
    <property type="entry name" value="KS3_2"/>
    <property type="match status" value="1"/>
</dbReference>
<keyword evidence="1" id="KW-0596">Phosphopantetheine</keyword>
<dbReference type="PROSITE" id="PS00606">
    <property type="entry name" value="KS3_1"/>
    <property type="match status" value="1"/>
</dbReference>
<feature type="domain" description="PKS/mFAS DH" evidence="9">
    <location>
        <begin position="1275"/>
        <end position="1584"/>
    </location>
</feature>
<dbReference type="CDD" id="cd00833">
    <property type="entry name" value="PKS"/>
    <property type="match status" value="1"/>
</dbReference>
<dbReference type="Gene3D" id="3.40.366.10">
    <property type="entry name" value="Malonyl-Coenzyme A Acyl Carrier Protein, domain 2"/>
    <property type="match status" value="1"/>
</dbReference>
<feature type="region of interest" description="Disordered" evidence="6">
    <location>
        <begin position="1589"/>
        <end position="1645"/>
    </location>
</feature>
<dbReference type="InterPro" id="IPR030918">
    <property type="entry name" value="PT_fungal_PKS"/>
</dbReference>
<comment type="caution">
    <text evidence="10">The sequence shown here is derived from an EMBL/GenBank/DDBJ whole genome shotgun (WGS) entry which is preliminary data.</text>
</comment>
<dbReference type="InterPro" id="IPR009081">
    <property type="entry name" value="PP-bd_ACP"/>
</dbReference>
<dbReference type="InterPro" id="IPR014030">
    <property type="entry name" value="Ketoacyl_synth_N"/>
</dbReference>
<feature type="compositionally biased region" description="Acidic residues" evidence="6">
    <location>
        <begin position="1629"/>
        <end position="1645"/>
    </location>
</feature>
<evidence type="ECO:0000256" key="6">
    <source>
        <dbReference type="SAM" id="MobiDB-lite"/>
    </source>
</evidence>
<dbReference type="GO" id="GO:0004312">
    <property type="term" value="F:fatty acid synthase activity"/>
    <property type="evidence" value="ECO:0007669"/>
    <property type="project" value="TreeGrafter"/>
</dbReference>
<dbReference type="InterPro" id="IPR050091">
    <property type="entry name" value="PKS_NRPS_Biosynth_Enz"/>
</dbReference>
<dbReference type="InterPro" id="IPR020806">
    <property type="entry name" value="PKS_PP-bd"/>
</dbReference>
<dbReference type="OrthoDB" id="329835at2759"/>
<evidence type="ECO:0000313" key="11">
    <source>
        <dbReference type="Proteomes" id="UP001154252"/>
    </source>
</evidence>
<dbReference type="Pfam" id="PF14765">
    <property type="entry name" value="PS-DH"/>
    <property type="match status" value="1"/>
</dbReference>
<evidence type="ECO:0000256" key="5">
    <source>
        <dbReference type="PROSITE-ProRule" id="PRU01363"/>
    </source>
</evidence>
<feature type="region of interest" description="Disordered" evidence="6">
    <location>
        <begin position="1716"/>
        <end position="1798"/>
    </location>
</feature>
<dbReference type="PROSITE" id="PS00012">
    <property type="entry name" value="PHOSPHOPANTETHEINE"/>
    <property type="match status" value="1"/>
</dbReference>
<dbReference type="Pfam" id="PF22621">
    <property type="entry name" value="CurL-like_PKS_C"/>
    <property type="match status" value="1"/>
</dbReference>
<proteinExistence type="predicted"/>
<dbReference type="InterPro" id="IPR014031">
    <property type="entry name" value="Ketoacyl_synth_C"/>
</dbReference>
<dbReference type="Gene3D" id="3.30.70.3290">
    <property type="match status" value="1"/>
</dbReference>
<evidence type="ECO:0000313" key="10">
    <source>
        <dbReference type="EMBL" id="CAG8887934.1"/>
    </source>
</evidence>
<feature type="compositionally biased region" description="Basic and acidic residues" evidence="6">
    <location>
        <begin position="1766"/>
        <end position="1782"/>
    </location>
</feature>
<dbReference type="Pfam" id="PF02801">
    <property type="entry name" value="Ketoacyl-synt_C"/>
    <property type="match status" value="1"/>
</dbReference>
<dbReference type="InterPro" id="IPR016035">
    <property type="entry name" value="Acyl_Trfase/lysoPLipase"/>
</dbReference>
<sequence length="2093" mass="227796">MDSNHPTVLLFGDVTDPWVDGIDYVYSQAATRPWLRSFLGDLFSGLKAEIRTMDRTLQDSFRDCSSFQELAERYRRTGDDFGMAHAMLIYAIRAVVLLETISGEPQLLDPSRPRLELMGVSGGLFSAAVVSIATNFTTLYDTCLEAGRVWARLCNFTLVKSRAMEERPGTWGWAVLGIQAEELGKTLEQFQNSMGVPSAKRARVGVTGDKWSTVIGPPSILELVLNECPRLKKLPKNELNIHALQHTLDISEADIDYIVGSSPLLNTPLPRGYRIYGLDEGHPEATYSSWGHLLRASASQTLARPLSIVQAVSKLNANLGTSQHVDFKIMGPSSHAAYIVKVLQTAGREVSLHDDISTKAPTPESRDGIAIIGMAGKGPGSDDLDEFWEVILKGLDLHQEVPSDRYDLDEYYSPKHPPAGPGKCTMTCKHGCFMNNPGHFDSKFFHISPREALLMDPAHRLFLMNAYEALEMAGYSDGQTKSTDPTKIATFFGQCNDDWHVVGHRTLGCDAYTLQAVQRAFGPGRLAFQFNWEGPTYALDSACAATSSCIHLACMSLMTRDIDMAVSGAANVLSTPHSFTSLSRSGVLSDSGNCKTYRDDADGYCRADFSGAVVLKRLDDAIAHNDNILAVISSSARNHSGNSTSITTSDAAAQERLFHKVLRNARVTPEDISYVEMHGTGTQVGDKAEMGAVSSVFSKRRDGELLPVGAIKANIGHSEAVRMSSLLKSILMFQKGTIPPQAGMPHTLNPNFPPLHEINIKIPSEPMEFKASGDKPRRILLNNFDAAGGNACLLLEEYTHTSERGADVRSAHTIVTSARTPSSHLLNKQRLLKWLRSNPNTRIEDLAYTTTARRMHHPIRFALTASTTQEAISKLESEVERSSNPSASRHVPVVFVFTGQGSHYAGMGAELYCTNSVFRERVDLCVAICAGNSFPPYLDIITEEGIDVSTKSAAQVQLAVLTLEIALTHFWRSAGIEPALVMGHSLGEYAALHAAGVLSLADALYLVGHRALILQERCESGSCSMLAVSTSVENVRDHLSQVQSSSCGVACINSPSATVVSGTAEDLAQFQENITAQDAKVRAKTLSIPFAFHSFQMDPILQDYSSIAAGVTYSAPKIPVASTLLGSVVDEPGVFDQDYLVQQTRQPVNFVGGLNAVNSKLSDPVWLEIGPSPVCVSLVRDTLAPPPSKITHTLQPNISNWTSISKSLAAAYANGVDIDWIALHAPYESNLQLLTLPSYAWDVKDYWITHTDRVTEVVPEQSSVTESGPFVSTCAQYLVSKSSSPKTQVVFRASISDPGFMGLIDGHKMQGIGLCSGSVFCEAAFAAAKYALEHSGRKNVDQSWLTLHRPELLLPLTKKLAGADGSLITTAVMDSPSADRVSVTFKLTSGGTSHELGSSIVNFRDPAKTQADWDRVSYFIQARMDEVIKNAKEGPGHRMQPEVFYALFGNSVEFSTDFQGVDEAYIAKDFQEAAAVVTLPHDPAGTRFTFSPYWGEALVHLAGFMVNGNPSKSPQKTFIVMGFESVELTVPLVPGKQYLVYTRISKWVKDTAYCDAVVFDPETSKIILQCTDLRYQELPRVTWKHVLEKSHGTSSAPTHRAPVKETNKTVEVSPQTLDIEKVQPQATEAQEDDDDDDDDDEDEYPQDEGLIDAILDSISKATGSDSSEFTDDTMVADLGVDSIMAIEVVAAVKEESGLDLPATFVLDHPTIGDLRRAFGGADKPKAPKSKAILTPSSSQASIPSSPSPESISMSETASSLGSSAVDIEKDDLITPPPERQDNNTKQQGKPLINKVIDTDTSPAPSVRITLLQGRPGPKRTPLYMMADGTGTIATYIHLPAFKSKMPIYGIDSPFLRCPTRLTKEVGIEGVAKLIVEALVAAQPKGPMMIGGFSAGSMVAFEVSRQLGRLGRQVSGLVLIDMCCPRSSLLDEEKMDSEDDASFAIFENAVSKDGLWSVGSTTQNHFRAYHVAMHAYHPPYMTEQERPAHTAVIWAEKGMVNRVVGNEKLMQMLADQGIPTTSYPGYMEDPQLGAFACLVPDREEADLGPNGWEKYTAGEVLALSVNGDHLDLPMPGHVHLLHRQMEKAFAYFQG</sequence>
<dbReference type="InterPro" id="IPR001227">
    <property type="entry name" value="Ac_transferase_dom_sf"/>
</dbReference>
<accession>A0A9W4P0C2</accession>
<dbReference type="SMART" id="SM00823">
    <property type="entry name" value="PKS_PP"/>
    <property type="match status" value="1"/>
</dbReference>
<organism evidence="10 11">
    <name type="scientific">Penicillium egyptiacum</name>
    <dbReference type="NCBI Taxonomy" id="1303716"/>
    <lineage>
        <taxon>Eukaryota</taxon>
        <taxon>Fungi</taxon>
        <taxon>Dikarya</taxon>
        <taxon>Ascomycota</taxon>
        <taxon>Pezizomycotina</taxon>
        <taxon>Eurotiomycetes</taxon>
        <taxon>Eurotiomycetidae</taxon>
        <taxon>Eurotiales</taxon>
        <taxon>Aspergillaceae</taxon>
        <taxon>Penicillium</taxon>
    </lineage>
</organism>
<dbReference type="InterPro" id="IPR036736">
    <property type="entry name" value="ACP-like_sf"/>
</dbReference>
<dbReference type="InterPro" id="IPR029058">
    <property type="entry name" value="AB_hydrolase_fold"/>
</dbReference>
<dbReference type="SMART" id="SM01294">
    <property type="entry name" value="PKS_PP_betabranch"/>
    <property type="match status" value="1"/>
</dbReference>
<dbReference type="InterPro" id="IPR016036">
    <property type="entry name" value="Malonyl_transacylase_ACP-bd"/>
</dbReference>
<dbReference type="InterPro" id="IPR001031">
    <property type="entry name" value="Thioesterase"/>
</dbReference>
<evidence type="ECO:0000256" key="4">
    <source>
        <dbReference type="ARBA" id="ARBA00022679"/>
    </source>
</evidence>
<feature type="region of interest" description="N-terminal hotdog fold" evidence="5">
    <location>
        <begin position="1275"/>
        <end position="1406"/>
    </location>
</feature>
<dbReference type="Gene3D" id="3.10.129.110">
    <property type="entry name" value="Polyketide synthase dehydratase"/>
    <property type="match status" value="1"/>
</dbReference>
<dbReference type="Pfam" id="PF00109">
    <property type="entry name" value="ketoacyl-synt"/>
    <property type="match status" value="1"/>
</dbReference>
<dbReference type="InterPro" id="IPR016039">
    <property type="entry name" value="Thiolase-like"/>
</dbReference>
<dbReference type="Pfam" id="PF00698">
    <property type="entry name" value="Acyl_transf_1"/>
    <property type="match status" value="1"/>
</dbReference>
<dbReference type="GO" id="GO:0032259">
    <property type="term" value="P:methylation"/>
    <property type="evidence" value="ECO:0007669"/>
    <property type="project" value="UniProtKB-KW"/>
</dbReference>